<name>A0A9P6YJ47_9FUNG</name>
<dbReference type="SUPFAM" id="SSF46689">
    <property type="entry name" value="Homeodomain-like"/>
    <property type="match status" value="1"/>
</dbReference>
<proteinExistence type="predicted"/>
<evidence type="ECO:0000256" key="4">
    <source>
        <dbReference type="ARBA" id="ARBA00023155"/>
    </source>
</evidence>
<keyword evidence="5 6" id="KW-0539">Nucleus</keyword>
<keyword evidence="3 6" id="KW-0238">DNA-binding</keyword>
<protein>
    <recommendedName>
        <fullName evidence="9">Homeobox domain-containing protein</fullName>
    </recommendedName>
</protein>
<evidence type="ECO:0000256" key="3">
    <source>
        <dbReference type="ARBA" id="ARBA00023125"/>
    </source>
</evidence>
<keyword evidence="2" id="KW-0217">Developmental protein</keyword>
<dbReference type="InterPro" id="IPR001356">
    <property type="entry name" value="HD"/>
</dbReference>
<dbReference type="GO" id="GO:0005634">
    <property type="term" value="C:nucleus"/>
    <property type="evidence" value="ECO:0007669"/>
    <property type="project" value="UniProtKB-SubCell"/>
</dbReference>
<dbReference type="EMBL" id="JAANIU010005226">
    <property type="protein sequence ID" value="KAG1549014.1"/>
    <property type="molecule type" value="Genomic_DNA"/>
</dbReference>
<dbReference type="Gene3D" id="1.10.10.60">
    <property type="entry name" value="Homeodomain-like"/>
    <property type="match status" value="1"/>
</dbReference>
<dbReference type="GO" id="GO:0000981">
    <property type="term" value="F:DNA-binding transcription factor activity, RNA polymerase II-specific"/>
    <property type="evidence" value="ECO:0007669"/>
    <property type="project" value="InterPro"/>
</dbReference>
<evidence type="ECO:0000256" key="7">
    <source>
        <dbReference type="RuleBase" id="RU000682"/>
    </source>
</evidence>
<dbReference type="GO" id="GO:0000978">
    <property type="term" value="F:RNA polymerase II cis-regulatory region sequence-specific DNA binding"/>
    <property type="evidence" value="ECO:0007669"/>
    <property type="project" value="TreeGrafter"/>
</dbReference>
<keyword evidence="4 6" id="KW-0371">Homeobox</keyword>
<feature type="DNA-binding region" description="Homeobox" evidence="6">
    <location>
        <begin position="21"/>
        <end position="80"/>
    </location>
</feature>
<dbReference type="CDD" id="cd00086">
    <property type="entry name" value="homeodomain"/>
    <property type="match status" value="1"/>
</dbReference>
<evidence type="ECO:0000256" key="5">
    <source>
        <dbReference type="ARBA" id="ARBA00023242"/>
    </source>
</evidence>
<dbReference type="PANTHER" id="PTHR45793:SF5">
    <property type="entry name" value="HOMEOTIC PROTEIN OCELLILESS"/>
    <property type="match status" value="1"/>
</dbReference>
<comment type="subcellular location">
    <subcellularLocation>
        <location evidence="1 6 7">Nucleus</location>
    </subcellularLocation>
</comment>
<keyword evidence="11" id="KW-1185">Reference proteome</keyword>
<evidence type="ECO:0000313" key="11">
    <source>
        <dbReference type="Proteomes" id="UP000740926"/>
    </source>
</evidence>
<dbReference type="Proteomes" id="UP000740926">
    <property type="component" value="Unassembled WGS sequence"/>
</dbReference>
<dbReference type="InterPro" id="IPR017970">
    <property type="entry name" value="Homeobox_CS"/>
</dbReference>
<evidence type="ECO:0000256" key="2">
    <source>
        <dbReference type="ARBA" id="ARBA00022473"/>
    </source>
</evidence>
<evidence type="ECO:0000256" key="6">
    <source>
        <dbReference type="PROSITE-ProRule" id="PRU00108"/>
    </source>
</evidence>
<feature type="compositionally biased region" description="Low complexity" evidence="8">
    <location>
        <begin position="107"/>
        <end position="119"/>
    </location>
</feature>
<dbReference type="PANTHER" id="PTHR45793">
    <property type="entry name" value="HOMEOBOX PROTEIN"/>
    <property type="match status" value="1"/>
</dbReference>
<dbReference type="PROSITE" id="PS50071">
    <property type="entry name" value="HOMEOBOX_2"/>
    <property type="match status" value="1"/>
</dbReference>
<evidence type="ECO:0000259" key="9">
    <source>
        <dbReference type="PROSITE" id="PS50071"/>
    </source>
</evidence>
<feature type="region of interest" description="Disordered" evidence="8">
    <location>
        <begin position="79"/>
        <end position="130"/>
    </location>
</feature>
<feature type="compositionally biased region" description="Basic and acidic residues" evidence="8">
    <location>
        <begin position="86"/>
        <end position="100"/>
    </location>
</feature>
<dbReference type="PROSITE" id="PS00027">
    <property type="entry name" value="HOMEOBOX_1"/>
    <property type="match status" value="1"/>
</dbReference>
<feature type="domain" description="Homeobox" evidence="9">
    <location>
        <begin position="19"/>
        <end position="79"/>
    </location>
</feature>
<evidence type="ECO:0000313" key="10">
    <source>
        <dbReference type="EMBL" id="KAG1549014.1"/>
    </source>
</evidence>
<dbReference type="AlphaFoldDB" id="A0A9P6YJ47"/>
<evidence type="ECO:0000256" key="8">
    <source>
        <dbReference type="SAM" id="MobiDB-lite"/>
    </source>
</evidence>
<evidence type="ECO:0000256" key="1">
    <source>
        <dbReference type="ARBA" id="ARBA00004123"/>
    </source>
</evidence>
<organism evidence="10 11">
    <name type="scientific">Rhizopus delemar</name>
    <dbReference type="NCBI Taxonomy" id="936053"/>
    <lineage>
        <taxon>Eukaryota</taxon>
        <taxon>Fungi</taxon>
        <taxon>Fungi incertae sedis</taxon>
        <taxon>Mucoromycota</taxon>
        <taxon>Mucoromycotina</taxon>
        <taxon>Mucoromycetes</taxon>
        <taxon>Mucorales</taxon>
        <taxon>Mucorineae</taxon>
        <taxon>Rhizopodaceae</taxon>
        <taxon>Rhizopus</taxon>
    </lineage>
</organism>
<dbReference type="InterPro" id="IPR009057">
    <property type="entry name" value="Homeodomain-like_sf"/>
</dbReference>
<sequence length="166" mass="19857">MTLFKIQKMNNASDDTNVIQMKPKRKRTSPEQFSLLSESFNKTDTPNYDLREKLAKQLDMTNREVQVWFQNRRAKVNRLRLQQQQKEQEKQQQEQQEIKKPRFYYWSNKSSTSSSASSSPPQTPHDILLQPNLTPIDILATAAAYVQQWEDEQRTSERKKRWRPWL</sequence>
<accession>A0A9P6YJ47</accession>
<dbReference type="Pfam" id="PF00046">
    <property type="entry name" value="Homeodomain"/>
    <property type="match status" value="1"/>
</dbReference>
<reference evidence="10 11" key="1">
    <citation type="journal article" date="2020" name="Microb. Genom.">
        <title>Genetic diversity of clinical and environmental Mucorales isolates obtained from an investigation of mucormycosis cases among solid organ transplant recipients.</title>
        <authorList>
            <person name="Nguyen M.H."/>
            <person name="Kaul D."/>
            <person name="Muto C."/>
            <person name="Cheng S.J."/>
            <person name="Richter R.A."/>
            <person name="Bruno V.M."/>
            <person name="Liu G."/>
            <person name="Beyhan S."/>
            <person name="Sundermann A.J."/>
            <person name="Mounaud S."/>
            <person name="Pasculle A.W."/>
            <person name="Nierman W.C."/>
            <person name="Driscoll E."/>
            <person name="Cumbie R."/>
            <person name="Clancy C.J."/>
            <person name="Dupont C.L."/>
        </authorList>
    </citation>
    <scope>NUCLEOTIDE SEQUENCE [LARGE SCALE GENOMIC DNA]</scope>
    <source>
        <strain evidence="10 11">GL24</strain>
    </source>
</reference>
<gene>
    <name evidence="10" type="ORF">G6F50_013397</name>
</gene>
<comment type="caution">
    <text evidence="10">The sequence shown here is derived from an EMBL/GenBank/DDBJ whole genome shotgun (WGS) entry which is preliminary data.</text>
</comment>
<dbReference type="SMART" id="SM00389">
    <property type="entry name" value="HOX"/>
    <property type="match status" value="1"/>
</dbReference>